<dbReference type="PROSITE" id="PS01224">
    <property type="entry name" value="ARGC"/>
    <property type="match status" value="1"/>
</dbReference>
<dbReference type="GO" id="GO:0006526">
    <property type="term" value="P:L-arginine biosynthetic process"/>
    <property type="evidence" value="ECO:0007669"/>
    <property type="project" value="UniProtKB-KW"/>
</dbReference>
<accession>A0A1F5AAK3</accession>
<reference evidence="10 11" key="1">
    <citation type="journal article" date="2016" name="Nat. Commun.">
        <title>Thousands of microbial genomes shed light on interconnected biogeochemical processes in an aquifer system.</title>
        <authorList>
            <person name="Anantharaman K."/>
            <person name="Brown C.T."/>
            <person name="Hug L.A."/>
            <person name="Sharon I."/>
            <person name="Castelle C.J."/>
            <person name="Probst A.J."/>
            <person name="Thomas B.C."/>
            <person name="Singh A."/>
            <person name="Wilkins M.J."/>
            <person name="Karaoz U."/>
            <person name="Brodie E.L."/>
            <person name="Williams K.H."/>
            <person name="Hubbard S.S."/>
            <person name="Banfield J.F."/>
        </authorList>
    </citation>
    <scope>NUCLEOTIDE SEQUENCE [LARGE SCALE GENOMIC DNA]</scope>
</reference>
<gene>
    <name evidence="10" type="ORF">A2V47_05990</name>
</gene>
<dbReference type="GO" id="GO:0003942">
    <property type="term" value="F:N-acetyl-gamma-glutamyl-phosphate reductase activity"/>
    <property type="evidence" value="ECO:0007669"/>
    <property type="project" value="UniProtKB-EC"/>
</dbReference>
<evidence type="ECO:0000256" key="7">
    <source>
        <dbReference type="ARBA" id="ARBA00050557"/>
    </source>
</evidence>
<dbReference type="InterPro" id="IPR058924">
    <property type="entry name" value="AGPR_dimerisation_dom"/>
</dbReference>
<dbReference type="Proteomes" id="UP000177701">
    <property type="component" value="Unassembled WGS sequence"/>
</dbReference>
<dbReference type="CDD" id="cd17895">
    <property type="entry name" value="AGPR_1_N"/>
    <property type="match status" value="1"/>
</dbReference>
<evidence type="ECO:0000259" key="9">
    <source>
        <dbReference type="SMART" id="SM00859"/>
    </source>
</evidence>
<dbReference type="Pfam" id="PF01118">
    <property type="entry name" value="Semialdhyde_dh"/>
    <property type="match status" value="1"/>
</dbReference>
<dbReference type="InterPro" id="IPR000534">
    <property type="entry name" value="Semialdehyde_DH_NAD-bd"/>
</dbReference>
<dbReference type="CDD" id="cd23934">
    <property type="entry name" value="AGPR_1_C"/>
    <property type="match status" value="1"/>
</dbReference>
<dbReference type="InterPro" id="IPR000706">
    <property type="entry name" value="AGPR_type-1"/>
</dbReference>
<dbReference type="FunFam" id="3.30.360.10:FF:000014">
    <property type="entry name" value="N-acetyl-gamma-glutamyl-phosphate reductase"/>
    <property type="match status" value="1"/>
</dbReference>
<feature type="non-terminal residue" evidence="10">
    <location>
        <position position="307"/>
    </location>
</feature>
<keyword evidence="5" id="KW-0521">NADP</keyword>
<dbReference type="NCBIfam" id="TIGR01850">
    <property type="entry name" value="argC"/>
    <property type="match status" value="1"/>
</dbReference>
<dbReference type="SUPFAM" id="SSF55347">
    <property type="entry name" value="Glyceraldehyde-3-phosphate dehydrogenase-like, C-terminal domain"/>
    <property type="match status" value="1"/>
</dbReference>
<dbReference type="STRING" id="1797291.A2V47_05990"/>
<dbReference type="SUPFAM" id="SSF51735">
    <property type="entry name" value="NAD(P)-binding Rossmann-fold domains"/>
    <property type="match status" value="1"/>
</dbReference>
<evidence type="ECO:0000256" key="3">
    <source>
        <dbReference type="ARBA" id="ARBA00022571"/>
    </source>
</evidence>
<comment type="caution">
    <text evidence="10">The sequence shown here is derived from an EMBL/GenBank/DDBJ whole genome shotgun (WGS) entry which is preliminary data.</text>
</comment>
<dbReference type="Gene3D" id="3.40.50.720">
    <property type="entry name" value="NAD(P)-binding Rossmann-like Domain"/>
    <property type="match status" value="1"/>
</dbReference>
<protein>
    <recommendedName>
        <fullName evidence="2">N-acetyl-gamma-glutamyl-phosphate reductase</fullName>
        <ecNumber evidence="2">1.2.1.38</ecNumber>
    </recommendedName>
</protein>
<proteinExistence type="inferred from homology"/>
<organism evidence="10 11">
    <name type="scientific">Candidatus Sediminicultor quintus</name>
    <dbReference type="NCBI Taxonomy" id="1797291"/>
    <lineage>
        <taxon>Bacteria</taxon>
        <taxon>Pseudomonadati</taxon>
        <taxon>Atribacterota</taxon>
        <taxon>Candidatus Phoenicimicrobiia</taxon>
        <taxon>Candidatus Pheonicimicrobiales</taxon>
        <taxon>Candidatus Phoenicimicrobiaceae</taxon>
        <taxon>Candidatus Sediminicultor</taxon>
    </lineage>
</organism>
<keyword evidence="3" id="KW-0055">Arginine biosynthesis</keyword>
<dbReference type="PANTHER" id="PTHR32338:SF10">
    <property type="entry name" value="N-ACETYL-GAMMA-GLUTAMYL-PHOSPHATE REDUCTASE, CHLOROPLASTIC-RELATED"/>
    <property type="match status" value="1"/>
</dbReference>
<dbReference type="Gene3D" id="3.30.360.10">
    <property type="entry name" value="Dihydrodipicolinate Reductase, domain 2"/>
    <property type="match status" value="1"/>
</dbReference>
<feature type="non-terminal residue" evidence="10">
    <location>
        <position position="1"/>
    </location>
</feature>
<feature type="domain" description="Semialdehyde dehydrogenase NAD-binding" evidence="9">
    <location>
        <begin position="1"/>
        <end position="110"/>
    </location>
</feature>
<evidence type="ECO:0000313" key="10">
    <source>
        <dbReference type="EMBL" id="OGD15276.1"/>
    </source>
</evidence>
<dbReference type="InterPro" id="IPR036291">
    <property type="entry name" value="NAD(P)-bd_dom_sf"/>
</dbReference>
<dbReference type="Pfam" id="PF22698">
    <property type="entry name" value="Semialdhyde_dhC_1"/>
    <property type="match status" value="1"/>
</dbReference>
<dbReference type="InterPro" id="IPR023013">
    <property type="entry name" value="AGPR_AS"/>
</dbReference>
<dbReference type="SMART" id="SM00859">
    <property type="entry name" value="Semialdhyde_dh"/>
    <property type="match status" value="1"/>
</dbReference>
<dbReference type="EC" id="1.2.1.38" evidence="2"/>
<evidence type="ECO:0000256" key="6">
    <source>
        <dbReference type="ARBA" id="ARBA00023002"/>
    </source>
</evidence>
<name>A0A1F5AAK3_9BACT</name>
<evidence type="ECO:0000256" key="1">
    <source>
        <dbReference type="ARBA" id="ARBA00004862"/>
    </source>
</evidence>
<keyword evidence="6" id="KW-0560">Oxidoreductase</keyword>
<evidence type="ECO:0000313" key="11">
    <source>
        <dbReference type="Proteomes" id="UP000177701"/>
    </source>
</evidence>
<dbReference type="GO" id="GO:0070401">
    <property type="term" value="F:NADP+ binding"/>
    <property type="evidence" value="ECO:0007669"/>
    <property type="project" value="InterPro"/>
</dbReference>
<dbReference type="AlphaFoldDB" id="A0A1F5AAK3"/>
<evidence type="ECO:0000256" key="5">
    <source>
        <dbReference type="ARBA" id="ARBA00022857"/>
    </source>
</evidence>
<keyword evidence="4" id="KW-0028">Amino-acid biosynthesis</keyword>
<evidence type="ECO:0000256" key="8">
    <source>
        <dbReference type="PROSITE-ProRule" id="PRU10010"/>
    </source>
</evidence>
<sequence>SSYAGKNIAEIFPEFLNKLDKKLVNFNLDVISQDSDLVFTALPHTVSMDMVPGLLKKGVKVVDLSADYRIKDSVVYQEWYQKELNQLSKELLLEAVYGLPEIYFDKIKDAALVANPGCYPTSVILGIAPLLKHHFVEPVGIIIDSKSGTSGAGRKLSLDLHFAECNENFKAYKVVRHNHIPEVEQELSSIYFNGDNHKQKQQETEIKISFTPHLLPINRGILSTCYLSLRGFKKEEEVLEIYQKYYQEAPFVRIFELPNLPEIKYVTGTNYCDIGFTIDERVGKIKVISVIDNLLKGAAGQAVQNMN</sequence>
<evidence type="ECO:0000256" key="2">
    <source>
        <dbReference type="ARBA" id="ARBA00013072"/>
    </source>
</evidence>
<dbReference type="HAMAP" id="MF_00150">
    <property type="entry name" value="ArgC_type1"/>
    <property type="match status" value="1"/>
</dbReference>
<evidence type="ECO:0000256" key="4">
    <source>
        <dbReference type="ARBA" id="ARBA00022605"/>
    </source>
</evidence>
<dbReference type="InterPro" id="IPR050085">
    <property type="entry name" value="AGPR"/>
</dbReference>
<dbReference type="EMBL" id="MEYH01000062">
    <property type="protein sequence ID" value="OGD15276.1"/>
    <property type="molecule type" value="Genomic_DNA"/>
</dbReference>
<comment type="pathway">
    <text evidence="1">Amino-acid biosynthesis; L-arginine biosynthesis; N(2)-acetyl-L-ornithine from L-glutamate: step 3/4.</text>
</comment>
<dbReference type="PANTHER" id="PTHR32338">
    <property type="entry name" value="N-ACETYL-GAMMA-GLUTAMYL-PHOSPHATE REDUCTASE, CHLOROPLASTIC-RELATED-RELATED"/>
    <property type="match status" value="1"/>
</dbReference>
<dbReference type="GO" id="GO:0051287">
    <property type="term" value="F:NAD binding"/>
    <property type="evidence" value="ECO:0007669"/>
    <property type="project" value="InterPro"/>
</dbReference>
<feature type="active site" evidence="8">
    <location>
        <position position="118"/>
    </location>
</feature>
<comment type="catalytic activity">
    <reaction evidence="7">
        <text>N-acetyl-L-glutamate 5-semialdehyde + phosphate + NADP(+) = N-acetyl-L-glutamyl 5-phosphate + NADPH + H(+)</text>
        <dbReference type="Rhea" id="RHEA:21588"/>
        <dbReference type="ChEBI" id="CHEBI:15378"/>
        <dbReference type="ChEBI" id="CHEBI:29123"/>
        <dbReference type="ChEBI" id="CHEBI:43474"/>
        <dbReference type="ChEBI" id="CHEBI:57783"/>
        <dbReference type="ChEBI" id="CHEBI:57936"/>
        <dbReference type="ChEBI" id="CHEBI:58349"/>
        <dbReference type="EC" id="1.2.1.38"/>
    </reaction>
</comment>